<reference evidence="4" key="1">
    <citation type="submission" date="2014-06" db="EMBL/GenBank/DDBJ databases">
        <title>Key roles for freshwater Actinobacteria revealed by deep metagenomic sequencing.</title>
        <authorList>
            <person name="Ghai R."/>
            <person name="Mizuno C.M."/>
            <person name="Picazo A."/>
            <person name="Camacho A."/>
            <person name="Rodriguez-Valera F."/>
        </authorList>
    </citation>
    <scope>NUCLEOTIDE SEQUENCE</scope>
</reference>
<protein>
    <recommendedName>
        <fullName evidence="3">tRNA/rRNA methyltransferase SpoU type domain-containing protein</fullName>
    </recommendedName>
</protein>
<dbReference type="Gene3D" id="3.40.1280.10">
    <property type="match status" value="1"/>
</dbReference>
<dbReference type="SUPFAM" id="SSF75217">
    <property type="entry name" value="alpha/beta knot"/>
    <property type="match status" value="1"/>
</dbReference>
<gene>
    <name evidence="4" type="ORF">GM51_11395</name>
</gene>
<comment type="caution">
    <text evidence="4">The sequence shown here is derived from an EMBL/GenBank/DDBJ whole genome shotgun (WGS) entry which is preliminary data.</text>
</comment>
<keyword evidence="1" id="KW-0489">Methyltransferase</keyword>
<dbReference type="GO" id="GO:0006396">
    <property type="term" value="P:RNA processing"/>
    <property type="evidence" value="ECO:0007669"/>
    <property type="project" value="InterPro"/>
</dbReference>
<dbReference type="GO" id="GO:0003723">
    <property type="term" value="F:RNA binding"/>
    <property type="evidence" value="ECO:0007669"/>
    <property type="project" value="InterPro"/>
</dbReference>
<dbReference type="GO" id="GO:0032259">
    <property type="term" value="P:methylation"/>
    <property type="evidence" value="ECO:0007669"/>
    <property type="project" value="UniProtKB-KW"/>
</dbReference>
<dbReference type="PANTHER" id="PTHR43191">
    <property type="entry name" value="RRNA METHYLTRANSFERASE 3"/>
    <property type="match status" value="1"/>
</dbReference>
<keyword evidence="2" id="KW-0808">Transferase</keyword>
<dbReference type="InterPro" id="IPR029028">
    <property type="entry name" value="Alpha/beta_knot_MTases"/>
</dbReference>
<dbReference type="PANTHER" id="PTHR43191:SF12">
    <property type="entry name" value="RRNA METHYLASE"/>
    <property type="match status" value="1"/>
</dbReference>
<dbReference type="GO" id="GO:0008173">
    <property type="term" value="F:RNA methyltransferase activity"/>
    <property type="evidence" value="ECO:0007669"/>
    <property type="project" value="InterPro"/>
</dbReference>
<dbReference type="AlphaFoldDB" id="A0A094PYV2"/>
<proteinExistence type="predicted"/>
<evidence type="ECO:0000256" key="2">
    <source>
        <dbReference type="ARBA" id="ARBA00022679"/>
    </source>
</evidence>
<organism evidence="4">
    <name type="scientific">freshwater metagenome</name>
    <dbReference type="NCBI Taxonomy" id="449393"/>
    <lineage>
        <taxon>unclassified sequences</taxon>
        <taxon>metagenomes</taxon>
        <taxon>ecological metagenomes</taxon>
    </lineage>
</organism>
<feature type="domain" description="tRNA/rRNA methyltransferase SpoU type" evidence="3">
    <location>
        <begin position="121"/>
        <end position="263"/>
    </location>
</feature>
<evidence type="ECO:0000259" key="3">
    <source>
        <dbReference type="Pfam" id="PF00588"/>
    </source>
</evidence>
<evidence type="ECO:0000256" key="1">
    <source>
        <dbReference type="ARBA" id="ARBA00022603"/>
    </source>
</evidence>
<sequence length="272" mass="28876">MIIHVTDGSDPRLDPFRWRDRQLASRLDRLDAVGAGMFVAEGDLVVDRAIELHYEAIALLCDEPTGIRLADSVDESVQVFIGSEQLRGDVTGLGVPLRATGLFRRPALASAHDVLSRATRVVVAEEIDNPTNLGAIVRSAVALGWDAIVLSAGSADPLARRALRVSMGSGLSVPFVRLAQNENIGKLLQQHNYVSYAMTPDISATSLSSVTVTPGQKTALLLGSERDGLEQVTMTEATHVVRIPMHGGIDSLNVGAAAAIAMHALGPDSHHA</sequence>
<dbReference type="InterPro" id="IPR029026">
    <property type="entry name" value="tRNA_m1G_MTases_N"/>
</dbReference>
<dbReference type="CDD" id="cd18095">
    <property type="entry name" value="SpoU-like_rRNA-MTase"/>
    <property type="match status" value="1"/>
</dbReference>
<dbReference type="InterPro" id="IPR051259">
    <property type="entry name" value="rRNA_Methyltransferase"/>
</dbReference>
<dbReference type="EMBL" id="JNSL01000071">
    <property type="protein sequence ID" value="KGA16985.1"/>
    <property type="molecule type" value="Genomic_DNA"/>
</dbReference>
<accession>A0A094PYV2</accession>
<evidence type="ECO:0000313" key="4">
    <source>
        <dbReference type="EMBL" id="KGA16985.1"/>
    </source>
</evidence>
<dbReference type="Pfam" id="PF00588">
    <property type="entry name" value="SpoU_methylase"/>
    <property type="match status" value="1"/>
</dbReference>
<dbReference type="InterPro" id="IPR001537">
    <property type="entry name" value="SpoU_MeTrfase"/>
</dbReference>
<name>A0A094PYV2_9ZZZZ</name>